<dbReference type="Gene3D" id="2.70.98.70">
    <property type="match status" value="1"/>
</dbReference>
<dbReference type="Proteomes" id="UP001304300">
    <property type="component" value="Chromosome"/>
</dbReference>
<feature type="domain" description="Heparinase II/III-like C-terminal" evidence="2">
    <location>
        <begin position="389"/>
        <end position="550"/>
    </location>
</feature>
<evidence type="ECO:0000313" key="3">
    <source>
        <dbReference type="EMBL" id="WOO41035.1"/>
    </source>
</evidence>
<dbReference type="KEGG" id="puo:RZN69_20640"/>
<dbReference type="Pfam" id="PF07940">
    <property type="entry name" value="Hepar_II_III_C"/>
    <property type="match status" value="1"/>
</dbReference>
<dbReference type="RefSeq" id="WP_317833366.1">
    <property type="nucleotide sequence ID" value="NZ_CP136920.1"/>
</dbReference>
<name>A0AAQ3LBX2_9BACT</name>
<comment type="subcellular location">
    <subcellularLocation>
        <location evidence="1">Cell envelope</location>
    </subcellularLocation>
</comment>
<dbReference type="GO" id="GO:0030313">
    <property type="term" value="C:cell envelope"/>
    <property type="evidence" value="ECO:0007669"/>
    <property type="project" value="UniProtKB-SubCell"/>
</dbReference>
<dbReference type="SUPFAM" id="SSF48230">
    <property type="entry name" value="Chondroitin AC/alginate lyase"/>
    <property type="match status" value="1"/>
</dbReference>
<accession>A0AAQ3LBX2</accession>
<dbReference type="AlphaFoldDB" id="A0AAQ3LBX2"/>
<dbReference type="InterPro" id="IPR012480">
    <property type="entry name" value="Hepar_II_III_C"/>
</dbReference>
<evidence type="ECO:0000256" key="1">
    <source>
        <dbReference type="ARBA" id="ARBA00004196"/>
    </source>
</evidence>
<reference evidence="3 4" key="1">
    <citation type="submission" date="2023-10" db="EMBL/GenBank/DDBJ databases">
        <title>Rubellicoccus peritrichatus gen. nov., sp. nov., isolated from an algae of coral reef tank.</title>
        <authorList>
            <person name="Luo J."/>
        </authorList>
    </citation>
    <scope>NUCLEOTIDE SEQUENCE [LARGE SCALE GENOMIC DNA]</scope>
    <source>
        <strain evidence="3 4">CR14</strain>
    </source>
</reference>
<dbReference type="Gene3D" id="1.50.10.100">
    <property type="entry name" value="Chondroitin AC/alginate lyase"/>
    <property type="match status" value="1"/>
</dbReference>
<evidence type="ECO:0000313" key="4">
    <source>
        <dbReference type="Proteomes" id="UP001304300"/>
    </source>
</evidence>
<dbReference type="EMBL" id="CP136920">
    <property type="protein sequence ID" value="WOO41035.1"/>
    <property type="molecule type" value="Genomic_DNA"/>
</dbReference>
<dbReference type="GO" id="GO:0016829">
    <property type="term" value="F:lyase activity"/>
    <property type="evidence" value="ECO:0007669"/>
    <property type="project" value="InterPro"/>
</dbReference>
<keyword evidence="4" id="KW-1185">Reference proteome</keyword>
<sequence>MKANEGKYTYQLDNPVSGDWIKTHLTETKPRLLLNPHRVNEIRAQIGTDTLTGLYYEWAKANADFICEQEPLVRKLNGKRMLAVSRQALNRITALSLTSLFEEDNQPYLERLNQEMLAVCSFKNWNPNHFLDTAEMALAVSIGLDWCHNLLPEETVRIGKKALIELALKPGLSEESYNWWVTRDNNWNQICHGGLSAAAVVIADENPELAAQAISRALDYIPIGLGTYYPDGIYPEGVGYWGYGTRYTIFMVELCETAFGTDFGITESPGFMESARYARLMVSPTGQNYDFFDCYSWMRPFEYWPLLAWFDVRLGESRYFQEESLSDSLKLALEKGTESNCFRLLPIVWMAELEFSESSTVLDESWVGQSENPLVIFRKNNDPRGFYFGAKGGSASLSHANMDAGSFIYEIDGIRWIVDTGNQSYGALEAIIGNGLWNKQRDSARWTLLTKNNMGHSTLTVNDELHSVEGHAKLQQIDEDAVLIDLTETLNGSVASAERTIHREDDYTIVIQDIVIPNETTEKVSFGLLTQADIHHEGDDVILSQDGKSVHVQIIEPANACLTVTSLDPPPLAYDRKIPGLKRIEVVQELNSESMAPIEYEVIIGASPLPMLSSNSMEEESHVQ</sequence>
<organism evidence="3 4">
    <name type="scientific">Rubellicoccus peritrichatus</name>
    <dbReference type="NCBI Taxonomy" id="3080537"/>
    <lineage>
        <taxon>Bacteria</taxon>
        <taxon>Pseudomonadati</taxon>
        <taxon>Verrucomicrobiota</taxon>
        <taxon>Opitutia</taxon>
        <taxon>Puniceicoccales</taxon>
        <taxon>Cerasicoccaceae</taxon>
        <taxon>Rubellicoccus</taxon>
    </lineage>
</organism>
<gene>
    <name evidence="3" type="ORF">RZN69_20640</name>
</gene>
<proteinExistence type="predicted"/>
<protein>
    <submittedName>
        <fullName evidence="3">Heparinase II/III family protein</fullName>
    </submittedName>
</protein>
<dbReference type="InterPro" id="IPR008929">
    <property type="entry name" value="Chondroitin_lyas"/>
</dbReference>
<dbReference type="PANTHER" id="PTHR38045">
    <property type="entry name" value="CHROMOSOME 1, WHOLE GENOME SHOTGUN SEQUENCE"/>
    <property type="match status" value="1"/>
</dbReference>
<dbReference type="PANTHER" id="PTHR38045:SF1">
    <property type="entry name" value="HEPARINASE II_III-LIKE PROTEIN"/>
    <property type="match status" value="1"/>
</dbReference>
<evidence type="ECO:0000259" key="2">
    <source>
        <dbReference type="Pfam" id="PF07940"/>
    </source>
</evidence>